<name>A0ABM3QRR7_SPIOL</name>
<reference evidence="3" key="2">
    <citation type="submission" date="2025-08" db="UniProtKB">
        <authorList>
            <consortium name="RefSeq"/>
        </authorList>
    </citation>
    <scope>IDENTIFICATION</scope>
    <source>
        <tissue evidence="3">Leaf</tissue>
    </source>
</reference>
<dbReference type="InterPro" id="IPR036397">
    <property type="entry name" value="RNaseH_sf"/>
</dbReference>
<dbReference type="GeneID" id="130461820"/>
<evidence type="ECO:0000259" key="1">
    <source>
        <dbReference type="PROSITE" id="PS50994"/>
    </source>
</evidence>
<organism evidence="2 3">
    <name type="scientific">Spinacia oleracea</name>
    <name type="common">Spinach</name>
    <dbReference type="NCBI Taxonomy" id="3562"/>
    <lineage>
        <taxon>Eukaryota</taxon>
        <taxon>Viridiplantae</taxon>
        <taxon>Streptophyta</taxon>
        <taxon>Embryophyta</taxon>
        <taxon>Tracheophyta</taxon>
        <taxon>Spermatophyta</taxon>
        <taxon>Magnoliopsida</taxon>
        <taxon>eudicotyledons</taxon>
        <taxon>Gunneridae</taxon>
        <taxon>Pentapetalae</taxon>
        <taxon>Caryophyllales</taxon>
        <taxon>Chenopodiaceae</taxon>
        <taxon>Chenopodioideae</taxon>
        <taxon>Anserineae</taxon>
        <taxon>Spinacia</taxon>
    </lineage>
</organism>
<dbReference type="PANTHER" id="PTHR48475">
    <property type="entry name" value="RIBONUCLEASE H"/>
    <property type="match status" value="1"/>
</dbReference>
<evidence type="ECO:0000313" key="2">
    <source>
        <dbReference type="Proteomes" id="UP000813463"/>
    </source>
</evidence>
<dbReference type="InterPro" id="IPR001584">
    <property type="entry name" value="Integrase_cat-core"/>
</dbReference>
<proteinExistence type="predicted"/>
<reference evidence="2" key="1">
    <citation type="journal article" date="2021" name="Nat. Commun.">
        <title>Genomic analyses provide insights into spinach domestication and the genetic basis of agronomic traits.</title>
        <authorList>
            <person name="Cai X."/>
            <person name="Sun X."/>
            <person name="Xu C."/>
            <person name="Sun H."/>
            <person name="Wang X."/>
            <person name="Ge C."/>
            <person name="Zhang Z."/>
            <person name="Wang Q."/>
            <person name="Fei Z."/>
            <person name="Jiao C."/>
            <person name="Wang Q."/>
        </authorList>
    </citation>
    <scope>NUCLEOTIDE SEQUENCE [LARGE SCALE GENOMIC DNA]</scope>
    <source>
        <strain evidence="2">cv. Varoflay</strain>
    </source>
</reference>
<dbReference type="RefSeq" id="XP_056686024.1">
    <property type="nucleotide sequence ID" value="XM_056830046.1"/>
</dbReference>
<dbReference type="Gene3D" id="3.30.420.10">
    <property type="entry name" value="Ribonuclease H-like superfamily/Ribonuclease H"/>
    <property type="match status" value="1"/>
</dbReference>
<accession>A0ABM3QRR7</accession>
<dbReference type="PANTHER" id="PTHR48475:SF2">
    <property type="entry name" value="RIBONUCLEASE H"/>
    <property type="match status" value="1"/>
</dbReference>
<dbReference type="PROSITE" id="PS50994">
    <property type="entry name" value="INTEGRASE"/>
    <property type="match status" value="1"/>
</dbReference>
<dbReference type="Proteomes" id="UP000813463">
    <property type="component" value="Chromosome 5"/>
</dbReference>
<gene>
    <name evidence="3" type="primary">LOC130461820</name>
</gene>
<dbReference type="SUPFAM" id="SSF53098">
    <property type="entry name" value="Ribonuclease H-like"/>
    <property type="match status" value="1"/>
</dbReference>
<protein>
    <recommendedName>
        <fullName evidence="1">Integrase catalytic domain-containing protein</fullName>
    </recommendedName>
</protein>
<sequence length="253" mass="28366">MVFDHGKQFDNTPLQTWCKQFGIHLAYSAVCHPQSNGQAEAANKLILNALKKRVEEEKSKWLEELPGTLWSLRTTEKEATGQTPFHLVYGSEAVIPVEIGTESLRVQACNKYDGTHGQSNDQLLTEALDLLDEARDEARTLNAAYQQRVSKHYNRRVNARPLKVGDLVLRNGAAVQKGRIHGKLSATWEGLYIINSEKRTGTFMLKQAQKQTLNTSTSVKELKSRLLTDPRILRAQKKTLNTSTGVKKLKVAS</sequence>
<dbReference type="InterPro" id="IPR012337">
    <property type="entry name" value="RNaseH-like_sf"/>
</dbReference>
<evidence type="ECO:0000313" key="3">
    <source>
        <dbReference type="RefSeq" id="XP_056686024.1"/>
    </source>
</evidence>
<feature type="domain" description="Integrase catalytic" evidence="1">
    <location>
        <begin position="1"/>
        <end position="92"/>
    </location>
</feature>
<keyword evidence="2" id="KW-1185">Reference proteome</keyword>